<dbReference type="Proteomes" id="UP001283361">
    <property type="component" value="Unassembled WGS sequence"/>
</dbReference>
<accession>A0AAE1CZ62</accession>
<name>A0AAE1CZ62_9GAST</name>
<evidence type="ECO:0000313" key="2">
    <source>
        <dbReference type="Proteomes" id="UP001283361"/>
    </source>
</evidence>
<proteinExistence type="predicted"/>
<protein>
    <submittedName>
        <fullName evidence="1">Uncharacterized protein</fullName>
    </submittedName>
</protein>
<comment type="caution">
    <text evidence="1">The sequence shown here is derived from an EMBL/GenBank/DDBJ whole genome shotgun (WGS) entry which is preliminary data.</text>
</comment>
<sequence length="80" mass="8397">MGCTTTATHKTAPLSGAPVGGPLAKLASGFVAPIHESITRNRAKAEPGYPYLTICIKAEDEKILALSQEPKESENDTNTS</sequence>
<keyword evidence="2" id="KW-1185">Reference proteome</keyword>
<evidence type="ECO:0000313" key="1">
    <source>
        <dbReference type="EMBL" id="KAK3746505.1"/>
    </source>
</evidence>
<organism evidence="1 2">
    <name type="scientific">Elysia crispata</name>
    <name type="common">lettuce slug</name>
    <dbReference type="NCBI Taxonomy" id="231223"/>
    <lineage>
        <taxon>Eukaryota</taxon>
        <taxon>Metazoa</taxon>
        <taxon>Spiralia</taxon>
        <taxon>Lophotrochozoa</taxon>
        <taxon>Mollusca</taxon>
        <taxon>Gastropoda</taxon>
        <taxon>Heterobranchia</taxon>
        <taxon>Euthyneura</taxon>
        <taxon>Panpulmonata</taxon>
        <taxon>Sacoglossa</taxon>
        <taxon>Placobranchoidea</taxon>
        <taxon>Plakobranchidae</taxon>
        <taxon>Elysia</taxon>
    </lineage>
</organism>
<dbReference type="AlphaFoldDB" id="A0AAE1CZ62"/>
<reference evidence="1" key="1">
    <citation type="journal article" date="2023" name="G3 (Bethesda)">
        <title>A reference genome for the long-term kleptoplast-retaining sea slug Elysia crispata morphotype clarki.</title>
        <authorList>
            <person name="Eastman K.E."/>
            <person name="Pendleton A.L."/>
            <person name="Shaikh M.A."/>
            <person name="Suttiyut T."/>
            <person name="Ogas R."/>
            <person name="Tomko P."/>
            <person name="Gavelis G."/>
            <person name="Widhalm J.R."/>
            <person name="Wisecaver J.H."/>
        </authorList>
    </citation>
    <scope>NUCLEOTIDE SEQUENCE</scope>
    <source>
        <strain evidence="1">ECLA1</strain>
    </source>
</reference>
<gene>
    <name evidence="1" type="ORF">RRG08_007157</name>
</gene>
<dbReference type="EMBL" id="JAWDGP010006140">
    <property type="protein sequence ID" value="KAK3746505.1"/>
    <property type="molecule type" value="Genomic_DNA"/>
</dbReference>